<keyword evidence="2" id="KW-1185">Reference proteome</keyword>
<sequence length="111" mass="13445">MDSQLDLFPENTISLSNIARKITLPLKRMASDRKERLTLRNRAMVARKYYWEEIMRRRPDDVTVILAEHEFFVDERTIQNALMENADFYTDLCRRKVTARQLQKMFPTWKF</sequence>
<name>A0ABS2ES54_9BACE</name>
<proteinExistence type="predicted"/>
<gene>
    <name evidence="1" type="ORF">H6A31_01565</name>
</gene>
<organism evidence="1 2">
    <name type="scientific">Bacteroides mediterraneensis</name>
    <dbReference type="NCBI Taxonomy" id="1841856"/>
    <lineage>
        <taxon>Bacteria</taxon>
        <taxon>Pseudomonadati</taxon>
        <taxon>Bacteroidota</taxon>
        <taxon>Bacteroidia</taxon>
        <taxon>Bacteroidales</taxon>
        <taxon>Bacteroidaceae</taxon>
        <taxon>Bacteroides</taxon>
    </lineage>
</organism>
<dbReference type="EMBL" id="JACJJW010000002">
    <property type="protein sequence ID" value="MBM6757393.1"/>
    <property type="molecule type" value="Genomic_DNA"/>
</dbReference>
<accession>A0ABS2ES54</accession>
<evidence type="ECO:0000313" key="1">
    <source>
        <dbReference type="EMBL" id="MBM6757393.1"/>
    </source>
</evidence>
<evidence type="ECO:0000313" key="2">
    <source>
        <dbReference type="Proteomes" id="UP000703295"/>
    </source>
</evidence>
<protein>
    <submittedName>
        <fullName evidence="1">Uncharacterized protein</fullName>
    </submittedName>
</protein>
<comment type="caution">
    <text evidence="1">The sequence shown here is derived from an EMBL/GenBank/DDBJ whole genome shotgun (WGS) entry which is preliminary data.</text>
</comment>
<reference evidence="1 2" key="1">
    <citation type="journal article" date="2021" name="Sci. Rep.">
        <title>The distribution of antibiotic resistance genes in chicken gut microbiota commensals.</title>
        <authorList>
            <person name="Juricova H."/>
            <person name="Matiasovicova J."/>
            <person name="Kubasova T."/>
            <person name="Cejkova D."/>
            <person name="Rychlik I."/>
        </authorList>
    </citation>
    <scope>NUCLEOTIDE SEQUENCE [LARGE SCALE GENOMIC DNA]</scope>
    <source>
        <strain evidence="1 2">An801</strain>
    </source>
</reference>
<dbReference type="Proteomes" id="UP000703295">
    <property type="component" value="Unassembled WGS sequence"/>
</dbReference>